<name>A0A7J9MI57_GOSSC</name>
<dbReference type="EMBL" id="JABFAF010000011">
    <property type="protein sequence ID" value="MBA0870069.1"/>
    <property type="molecule type" value="Genomic_DNA"/>
</dbReference>
<keyword evidence="2" id="KW-1185">Reference proteome</keyword>
<evidence type="ECO:0000313" key="2">
    <source>
        <dbReference type="Proteomes" id="UP000593576"/>
    </source>
</evidence>
<organism evidence="1 2">
    <name type="scientific">Gossypium schwendimanii</name>
    <name type="common">Cotton</name>
    <dbReference type="NCBI Taxonomy" id="34291"/>
    <lineage>
        <taxon>Eukaryota</taxon>
        <taxon>Viridiplantae</taxon>
        <taxon>Streptophyta</taxon>
        <taxon>Embryophyta</taxon>
        <taxon>Tracheophyta</taxon>
        <taxon>Spermatophyta</taxon>
        <taxon>Magnoliopsida</taxon>
        <taxon>eudicotyledons</taxon>
        <taxon>Gunneridae</taxon>
        <taxon>Pentapetalae</taxon>
        <taxon>rosids</taxon>
        <taxon>malvids</taxon>
        <taxon>Malvales</taxon>
        <taxon>Malvaceae</taxon>
        <taxon>Malvoideae</taxon>
        <taxon>Gossypium</taxon>
    </lineage>
</organism>
<sequence>MLSVFSSEPQNSTHILKLNVAVALHLGDTAVKSFSVVVELGSVLCWTFTEFPSPPPAPPPEFEASGFANFYETAENLSGTCIQLAMTTNPPNKISSFNFICCKHERGRYSLLIKSKWLRGGSLSHLFERCRKKHRFHGTGLVLFSGSTVTEGIAYSYVS</sequence>
<dbReference type="Proteomes" id="UP000593576">
    <property type="component" value="Unassembled WGS sequence"/>
</dbReference>
<comment type="caution">
    <text evidence="1">The sequence shown here is derived from an EMBL/GenBank/DDBJ whole genome shotgun (WGS) entry which is preliminary data.</text>
</comment>
<accession>A0A7J9MI57</accession>
<gene>
    <name evidence="1" type="ORF">Goshw_007513</name>
</gene>
<dbReference type="AlphaFoldDB" id="A0A7J9MI57"/>
<proteinExistence type="predicted"/>
<reference evidence="1 2" key="1">
    <citation type="journal article" date="2019" name="Genome Biol. Evol.">
        <title>Insights into the evolution of the New World diploid cottons (Gossypium, subgenus Houzingenia) based on genome sequencing.</title>
        <authorList>
            <person name="Grover C.E."/>
            <person name="Arick M.A. 2nd"/>
            <person name="Thrash A."/>
            <person name="Conover J.L."/>
            <person name="Sanders W.S."/>
            <person name="Peterson D.G."/>
            <person name="Frelichowski J.E."/>
            <person name="Scheffler J.A."/>
            <person name="Scheffler B.E."/>
            <person name="Wendel J.F."/>
        </authorList>
    </citation>
    <scope>NUCLEOTIDE SEQUENCE [LARGE SCALE GENOMIC DNA]</scope>
    <source>
        <strain evidence="1">1</strain>
        <tissue evidence="1">Leaf</tissue>
    </source>
</reference>
<dbReference type="OrthoDB" id="10400305at2759"/>
<protein>
    <submittedName>
        <fullName evidence="1">Uncharacterized protein</fullName>
    </submittedName>
</protein>
<evidence type="ECO:0000313" key="1">
    <source>
        <dbReference type="EMBL" id="MBA0870069.1"/>
    </source>
</evidence>